<keyword evidence="4" id="KW-1185">Reference proteome</keyword>
<sequence length="351" mass="39215">MNRIIFSISLILLFIIGSGCSKEEAKPVSVEPEEEETVETDIKDEIEEAVPDYVYPLTGIGTDNLVDQRTVAVMINNDPKARPQSGLHKADIVYEVLAEGSITRLLAIFQSELPEKVGPVRSARDYYIELSKGYDTFYVAHGFSPDAKEMLQAGEIDNINGMEYDGILFKRASFRKAPHNSYITFENIMKGAVENNYATTHDQKPLPFLKADQLESIVGEAAVKAKIAYSKAESTIVDYQYDNELQKYYRYAGNESTTDLDSEEPVLLDNVFILETSHKVLDNAGRRDIDLVSGGNAYLLQKGKKQEVQWKNVDGRILPYVNDQPVGLVPGKTWINIVPSLEAVTFTETAN</sequence>
<comment type="caution">
    <text evidence="3">The sequence shown here is derived from an EMBL/GenBank/DDBJ whole genome shotgun (WGS) entry which is preliminary data.</text>
</comment>
<reference evidence="3 4" key="1">
    <citation type="submission" date="2020-02" db="EMBL/GenBank/DDBJ databases">
        <title>Bacillus aquiflavi sp. nov., isolated from yellow water of strong flavor Chinese baijiu in Yibin region of China.</title>
        <authorList>
            <person name="Xie J."/>
        </authorList>
    </citation>
    <scope>NUCLEOTIDE SEQUENCE [LARGE SCALE GENOMIC DNA]</scope>
    <source>
        <strain evidence="3 4">SA4</strain>
    </source>
</reference>
<feature type="domain" description="DUF3048" evidence="1">
    <location>
        <begin position="57"/>
        <end position="197"/>
    </location>
</feature>
<feature type="domain" description="DUF3048" evidence="2">
    <location>
        <begin position="226"/>
        <end position="335"/>
    </location>
</feature>
<dbReference type="RefSeq" id="WP_163180657.1">
    <property type="nucleotide sequence ID" value="NZ_JAAIWM010000006.1"/>
</dbReference>
<proteinExistence type="predicted"/>
<dbReference type="Proteomes" id="UP000481043">
    <property type="component" value="Unassembled WGS sequence"/>
</dbReference>
<organism evidence="3 4">
    <name type="scientific">Bacillus mesophilus</name>
    <dbReference type="NCBI Taxonomy" id="1808955"/>
    <lineage>
        <taxon>Bacteria</taxon>
        <taxon>Bacillati</taxon>
        <taxon>Bacillota</taxon>
        <taxon>Bacilli</taxon>
        <taxon>Bacillales</taxon>
        <taxon>Bacillaceae</taxon>
        <taxon>Bacillus</taxon>
    </lineage>
</organism>
<dbReference type="PROSITE" id="PS51257">
    <property type="entry name" value="PROKAR_LIPOPROTEIN"/>
    <property type="match status" value="1"/>
</dbReference>
<name>A0A6M0QA97_9BACI</name>
<dbReference type="Pfam" id="PF17479">
    <property type="entry name" value="DUF3048_C"/>
    <property type="match status" value="1"/>
</dbReference>
<dbReference type="EMBL" id="JAAIWM010000006">
    <property type="protein sequence ID" value="NEY73177.1"/>
    <property type="molecule type" value="Genomic_DNA"/>
</dbReference>
<dbReference type="SUPFAM" id="SSF159774">
    <property type="entry name" value="YerB-like"/>
    <property type="match status" value="1"/>
</dbReference>
<accession>A0A6M0QA97</accession>
<dbReference type="InterPro" id="IPR023158">
    <property type="entry name" value="YerB-like_sf"/>
</dbReference>
<protein>
    <submittedName>
        <fullName evidence="3">DUF3048 domain-containing protein</fullName>
    </submittedName>
</protein>
<evidence type="ECO:0000259" key="1">
    <source>
        <dbReference type="Pfam" id="PF11258"/>
    </source>
</evidence>
<evidence type="ECO:0000313" key="4">
    <source>
        <dbReference type="Proteomes" id="UP000481043"/>
    </source>
</evidence>
<dbReference type="Gene3D" id="3.50.90.10">
    <property type="entry name" value="YerB-like"/>
    <property type="match status" value="1"/>
</dbReference>
<dbReference type="AlphaFoldDB" id="A0A6M0QA97"/>
<gene>
    <name evidence="3" type="ORF">G4D63_15695</name>
</gene>
<dbReference type="InterPro" id="IPR021416">
    <property type="entry name" value="DUF3048_N"/>
</dbReference>
<dbReference type="Pfam" id="PF11258">
    <property type="entry name" value="DUF3048"/>
    <property type="match status" value="1"/>
</dbReference>
<evidence type="ECO:0000313" key="3">
    <source>
        <dbReference type="EMBL" id="NEY73177.1"/>
    </source>
</evidence>
<dbReference type="InterPro" id="IPR035328">
    <property type="entry name" value="DUF3048_C"/>
</dbReference>
<evidence type="ECO:0000259" key="2">
    <source>
        <dbReference type="Pfam" id="PF17479"/>
    </source>
</evidence>